<dbReference type="Gene3D" id="3.40.1190.20">
    <property type="match status" value="1"/>
</dbReference>
<organism evidence="4 5">
    <name type="scientific">[Eubacterium] hominis</name>
    <dbReference type="NCBI Taxonomy" id="2764325"/>
    <lineage>
        <taxon>Bacteria</taxon>
        <taxon>Bacillati</taxon>
        <taxon>Bacillota</taxon>
        <taxon>Erysipelotrichia</taxon>
        <taxon>Erysipelotrichales</taxon>
        <taxon>Erysipelotrichaceae</taxon>
        <taxon>Amedibacillus</taxon>
    </lineage>
</organism>
<evidence type="ECO:0000313" key="5">
    <source>
        <dbReference type="Proteomes" id="UP000515856"/>
    </source>
</evidence>
<accession>A0A7G9GT29</accession>
<dbReference type="InterPro" id="IPR029056">
    <property type="entry name" value="Ribokinase-like"/>
</dbReference>
<dbReference type="InterPro" id="IPR011611">
    <property type="entry name" value="PfkB_dom"/>
</dbReference>
<reference evidence="4 5" key="1">
    <citation type="submission" date="2020-08" db="EMBL/GenBank/DDBJ databases">
        <authorList>
            <person name="Liu C."/>
            <person name="Sun Q."/>
        </authorList>
    </citation>
    <scope>NUCLEOTIDE SEQUENCE [LARGE SCALE GENOMIC DNA]</scope>
    <source>
        <strain evidence="4 5">NSJ-61</strain>
    </source>
</reference>
<feature type="domain" description="Carbohydrate kinase PfkB" evidence="3">
    <location>
        <begin position="2"/>
        <end position="284"/>
    </location>
</feature>
<evidence type="ECO:0000256" key="1">
    <source>
        <dbReference type="ARBA" id="ARBA00022679"/>
    </source>
</evidence>
<evidence type="ECO:0000256" key="2">
    <source>
        <dbReference type="ARBA" id="ARBA00022777"/>
    </source>
</evidence>
<dbReference type="SUPFAM" id="SSF53613">
    <property type="entry name" value="Ribokinase-like"/>
    <property type="match status" value="1"/>
</dbReference>
<dbReference type="KEGG" id="ehn:H9Q80_08490"/>
<dbReference type="Pfam" id="PF00294">
    <property type="entry name" value="PfkB"/>
    <property type="match status" value="1"/>
</dbReference>
<dbReference type="GO" id="GO:0016301">
    <property type="term" value="F:kinase activity"/>
    <property type="evidence" value="ECO:0007669"/>
    <property type="project" value="UniProtKB-KW"/>
</dbReference>
<dbReference type="RefSeq" id="WP_117454899.1">
    <property type="nucleotide sequence ID" value="NZ_CP060636.1"/>
</dbReference>
<evidence type="ECO:0000259" key="3">
    <source>
        <dbReference type="Pfam" id="PF00294"/>
    </source>
</evidence>
<dbReference type="PANTHER" id="PTHR10584">
    <property type="entry name" value="SUGAR KINASE"/>
    <property type="match status" value="1"/>
</dbReference>
<gene>
    <name evidence="4" type="ORF">H9Q80_08490</name>
</gene>
<dbReference type="InterPro" id="IPR002173">
    <property type="entry name" value="Carboh/pur_kinase_PfkB_CS"/>
</dbReference>
<keyword evidence="2 4" id="KW-0418">Kinase</keyword>
<name>A0A7G9GT29_9FIRM</name>
<proteinExistence type="predicted"/>
<dbReference type="EMBL" id="CP060636">
    <property type="protein sequence ID" value="QNM13961.1"/>
    <property type="molecule type" value="Genomic_DNA"/>
</dbReference>
<dbReference type="AlphaFoldDB" id="A0A7G9GT29"/>
<evidence type="ECO:0000313" key="4">
    <source>
        <dbReference type="EMBL" id="QNM13961.1"/>
    </source>
</evidence>
<keyword evidence="5" id="KW-1185">Reference proteome</keyword>
<dbReference type="PANTHER" id="PTHR10584:SF157">
    <property type="entry name" value="SULFOFRUCTOSE KINASE"/>
    <property type="match status" value="1"/>
</dbReference>
<sequence>MILCIGQSAYDITYVIHEDLIENQKYRIYETMECVGAPATNAASLCAKWQEDSALISRVGNDLYGEKILQTLRAQGVDTRFIKELEDFKTPVSTIIAHAENGSRTIFNCPGELHPCEFQYPSSCDVILLDGHEMEASLEALTRFPDAISVLDAGTCKEETRLLGAMVDHLVCSQDFARQYSGITIDKENPQSVVDTFVSLRKLNKKQIVVTLGEDGLLYGKGNEIIHLPAFKVKALDTTGAGDIFHGAYAYGVMKKWDMEKILKVASATAALSTEKLGGNVAIPALEDVEKMIKKE</sequence>
<protein>
    <submittedName>
        <fullName evidence="4">Carbohydrate kinase</fullName>
    </submittedName>
</protein>
<dbReference type="Proteomes" id="UP000515856">
    <property type="component" value="Chromosome"/>
</dbReference>
<keyword evidence="1" id="KW-0808">Transferase</keyword>
<dbReference type="PROSITE" id="PS00584">
    <property type="entry name" value="PFKB_KINASES_2"/>
    <property type="match status" value="1"/>
</dbReference>
<dbReference type="GO" id="GO:0005829">
    <property type="term" value="C:cytosol"/>
    <property type="evidence" value="ECO:0007669"/>
    <property type="project" value="TreeGrafter"/>
</dbReference>